<feature type="binding site" evidence="5">
    <location>
        <begin position="353"/>
        <end position="357"/>
    </location>
    <ligand>
        <name>FMN</name>
        <dbReference type="ChEBI" id="CHEBI:58210"/>
    </ligand>
</feature>
<reference evidence="7 8" key="1">
    <citation type="submission" date="2018-08" db="EMBL/GenBank/DDBJ databases">
        <title>Sequencing the genomes of 1000 actinobacteria strains.</title>
        <authorList>
            <person name="Klenk H.-P."/>
        </authorList>
    </citation>
    <scope>NUCLEOTIDE SEQUENCE [LARGE SCALE GENOMIC DNA]</scope>
    <source>
        <strain evidence="7 8">DSM 22967</strain>
    </source>
</reference>
<dbReference type="RefSeq" id="WP_115921950.1">
    <property type="nucleotide sequence ID" value="NZ_QTUA01000001.1"/>
</dbReference>
<name>A0A3D9UN58_9MICO</name>
<feature type="domain" description="FMN hydroxy acid dehydrogenase" evidence="6">
    <location>
        <begin position="22"/>
        <end position="423"/>
    </location>
</feature>
<accession>A0A3D9UN58</accession>
<sequence>MSDFPFGRAVQSRIYSAGVFGRTPAVPTHAATLERDGLKAMSPAARDYVQTGAGSGTTMDNNRAALDARRIVPRMMRDVSRRDQSISLLGNDFASPLFTSPIGVAEMAHADADLAVARGARAAGVPMIISSQASVPMEQIAAELGDHPRWFQLYWSNEPTIVESFVRRAEAIGAGAIVVTLDTTVLGWRTLDLDRAYLPFARGLGIAQYTSDPAFRALVEERVASGVTAEVDGRPTPEAVRSLLAITRRYPGGFRDNLRSPYPRAAVATFLDVFSRTDLRWDDLGILRAMTDLPILVKGVQSADDARLAMDAGVDGIIVSNHGGRQVDGAIGSLDALAAIAPAVNAQIPLLFDSGIRCGADVYKALALGASAVGIGRPWVYGLALAGADGVREVLENFRAELDLMMATSGVASIAEIDSSMLA</sequence>
<dbReference type="SUPFAM" id="SSF51395">
    <property type="entry name" value="FMN-linked oxidoreductases"/>
    <property type="match status" value="1"/>
</dbReference>
<feature type="binding site" evidence="5">
    <location>
        <begin position="101"/>
        <end position="103"/>
    </location>
    <ligand>
        <name>FMN</name>
        <dbReference type="ChEBI" id="CHEBI:58210"/>
    </ligand>
</feature>
<dbReference type="EMBL" id="QTUA01000001">
    <property type="protein sequence ID" value="REF29873.1"/>
    <property type="molecule type" value="Genomic_DNA"/>
</dbReference>
<feature type="binding site" evidence="5">
    <location>
        <position position="189"/>
    </location>
    <ligand>
        <name>glyoxylate</name>
        <dbReference type="ChEBI" id="CHEBI:36655"/>
    </ligand>
</feature>
<evidence type="ECO:0000259" key="6">
    <source>
        <dbReference type="PROSITE" id="PS51349"/>
    </source>
</evidence>
<feature type="binding site" evidence="5">
    <location>
        <position position="320"/>
    </location>
    <ligand>
        <name>FMN</name>
        <dbReference type="ChEBI" id="CHEBI:58210"/>
    </ligand>
</feature>
<feature type="binding site" evidence="5">
    <location>
        <position position="298"/>
    </location>
    <ligand>
        <name>FMN</name>
        <dbReference type="ChEBI" id="CHEBI:58210"/>
    </ligand>
</feature>
<evidence type="ECO:0000256" key="4">
    <source>
        <dbReference type="PIRSR" id="PIRSR000138-1"/>
    </source>
</evidence>
<keyword evidence="8" id="KW-1185">Reference proteome</keyword>
<gene>
    <name evidence="7" type="ORF">DFJ65_0855</name>
</gene>
<feature type="binding site" evidence="5">
    <location>
        <position position="130"/>
    </location>
    <ligand>
        <name>FMN</name>
        <dbReference type="ChEBI" id="CHEBI:58210"/>
    </ligand>
</feature>
<dbReference type="Proteomes" id="UP000256253">
    <property type="component" value="Unassembled WGS sequence"/>
</dbReference>
<evidence type="ECO:0000256" key="1">
    <source>
        <dbReference type="ARBA" id="ARBA00001917"/>
    </source>
</evidence>
<keyword evidence="5" id="KW-0288">FMN</keyword>
<feature type="active site" description="Proton acceptor" evidence="4">
    <location>
        <position position="322"/>
    </location>
</feature>
<keyword evidence="2" id="KW-0560">Oxidoreductase</keyword>
<dbReference type="OrthoDB" id="9758182at2"/>
<protein>
    <submittedName>
        <fullName evidence="7">Lactate 2-monooxygenase</fullName>
    </submittedName>
</protein>
<dbReference type="InterPro" id="IPR000262">
    <property type="entry name" value="FMN-dep_DH"/>
</dbReference>
<dbReference type="GO" id="GO:0004497">
    <property type="term" value="F:monooxygenase activity"/>
    <property type="evidence" value="ECO:0007669"/>
    <property type="project" value="UniProtKB-KW"/>
</dbReference>
<dbReference type="InterPro" id="IPR012133">
    <property type="entry name" value="Alpha-hydoxy_acid_DH_FMN"/>
</dbReference>
<feature type="binding site" evidence="5">
    <location>
        <position position="154"/>
    </location>
    <ligand>
        <name>glyoxylate</name>
        <dbReference type="ChEBI" id="CHEBI:36655"/>
    </ligand>
</feature>
<comment type="cofactor">
    <cofactor evidence="1">
        <name>FMN</name>
        <dbReference type="ChEBI" id="CHEBI:58210"/>
    </cofactor>
</comment>
<dbReference type="InterPro" id="IPR013785">
    <property type="entry name" value="Aldolase_TIM"/>
</dbReference>
<keyword evidence="7" id="KW-0503">Monooxygenase</keyword>
<evidence type="ECO:0000313" key="7">
    <source>
        <dbReference type="EMBL" id="REF29873.1"/>
    </source>
</evidence>
<feature type="binding site" evidence="5">
    <location>
        <position position="325"/>
    </location>
    <ligand>
        <name>glyoxylate</name>
        <dbReference type="ChEBI" id="CHEBI:36655"/>
    </ligand>
</feature>
<proteinExistence type="inferred from homology"/>
<dbReference type="InterPro" id="IPR008259">
    <property type="entry name" value="FMN_hydac_DH_AS"/>
</dbReference>
<comment type="similarity">
    <text evidence="3">Belongs to the FMN-dependent alpha-hydroxy acid dehydrogenase family.</text>
</comment>
<dbReference type="PIRSF" id="PIRSF000138">
    <property type="entry name" value="Al-hdrx_acd_dh"/>
    <property type="match status" value="1"/>
</dbReference>
<dbReference type="PROSITE" id="PS51349">
    <property type="entry name" value="FMN_HYDROXY_ACID_DH_2"/>
    <property type="match status" value="1"/>
</dbReference>
<keyword evidence="5" id="KW-0285">Flavoprotein</keyword>
<dbReference type="AlphaFoldDB" id="A0A3D9UN58"/>
<dbReference type="PROSITE" id="PS00557">
    <property type="entry name" value="FMN_HYDROXY_ACID_DH_1"/>
    <property type="match status" value="1"/>
</dbReference>
<evidence type="ECO:0000256" key="2">
    <source>
        <dbReference type="ARBA" id="ARBA00023002"/>
    </source>
</evidence>
<dbReference type="PANTHER" id="PTHR10578">
    <property type="entry name" value="S -2-HYDROXY-ACID OXIDASE-RELATED"/>
    <property type="match status" value="1"/>
</dbReference>
<feature type="binding site" evidence="5">
    <location>
        <position position="152"/>
    </location>
    <ligand>
        <name>FMN</name>
        <dbReference type="ChEBI" id="CHEBI:58210"/>
    </ligand>
</feature>
<evidence type="ECO:0000256" key="3">
    <source>
        <dbReference type="ARBA" id="ARBA00024042"/>
    </source>
</evidence>
<dbReference type="GO" id="GO:0010181">
    <property type="term" value="F:FMN binding"/>
    <property type="evidence" value="ECO:0007669"/>
    <property type="project" value="InterPro"/>
</dbReference>
<feature type="binding site" evidence="5">
    <location>
        <position position="322"/>
    </location>
    <ligand>
        <name>glyoxylate</name>
        <dbReference type="ChEBI" id="CHEBI:36655"/>
    </ligand>
</feature>
<evidence type="ECO:0000256" key="5">
    <source>
        <dbReference type="PIRSR" id="PIRSR000138-2"/>
    </source>
</evidence>
<dbReference type="Gene3D" id="3.20.20.70">
    <property type="entry name" value="Aldolase class I"/>
    <property type="match status" value="1"/>
</dbReference>
<evidence type="ECO:0000313" key="8">
    <source>
        <dbReference type="Proteomes" id="UP000256253"/>
    </source>
</evidence>
<feature type="binding site" evidence="5">
    <location>
        <position position="48"/>
    </location>
    <ligand>
        <name>glyoxylate</name>
        <dbReference type="ChEBI" id="CHEBI:36655"/>
    </ligand>
</feature>
<dbReference type="PANTHER" id="PTHR10578:SF143">
    <property type="entry name" value="FMN-DEPENDENT ALPHA-HYDROXY ACID DEHYDROGENASE PB1A11.03"/>
    <property type="match status" value="1"/>
</dbReference>
<dbReference type="InterPro" id="IPR037396">
    <property type="entry name" value="FMN_HAD"/>
</dbReference>
<feature type="binding site" evidence="5">
    <location>
        <begin position="376"/>
        <end position="377"/>
    </location>
    <ligand>
        <name>FMN</name>
        <dbReference type="ChEBI" id="CHEBI:58210"/>
    </ligand>
</feature>
<comment type="caution">
    <text evidence="7">The sequence shown here is derived from an EMBL/GenBank/DDBJ whole genome shotgun (WGS) entry which is preliminary data.</text>
</comment>
<feature type="binding site" evidence="5">
    <location>
        <position position="180"/>
    </location>
    <ligand>
        <name>FMN</name>
        <dbReference type="ChEBI" id="CHEBI:58210"/>
    </ligand>
</feature>
<organism evidence="7 8">
    <name type="scientific">Calidifontibacter indicus</name>
    <dbReference type="NCBI Taxonomy" id="419650"/>
    <lineage>
        <taxon>Bacteria</taxon>
        <taxon>Bacillati</taxon>
        <taxon>Actinomycetota</taxon>
        <taxon>Actinomycetes</taxon>
        <taxon>Micrococcales</taxon>
        <taxon>Dermacoccaceae</taxon>
        <taxon>Calidifontibacter</taxon>
    </lineage>
</organism>
<dbReference type="Pfam" id="PF01070">
    <property type="entry name" value="FMN_dh"/>
    <property type="match status" value="1"/>
</dbReference>